<accession>A0A3F3NIU7</accession>
<evidence type="ECO:0000313" key="1">
    <source>
        <dbReference type="EMBL" id="RBS25085.1"/>
    </source>
</evidence>
<comment type="caution">
    <text evidence="1">The sequence shown here is derived from an EMBL/GenBank/DDBJ whole genome shotgun (WGS) entry which is preliminary data.</text>
</comment>
<gene>
    <name evidence="1" type="ORF">EB12_02945</name>
</gene>
<dbReference type="Proteomes" id="UP000253144">
    <property type="component" value="Unassembled WGS sequence"/>
</dbReference>
<dbReference type="RefSeq" id="WP_113809331.1">
    <property type="nucleotide sequence ID" value="NZ_KZ846102.1"/>
</dbReference>
<organism evidence="1 2">
    <name type="scientific">Enterococcus faecium</name>
    <name type="common">Streptococcus faecium</name>
    <dbReference type="NCBI Taxonomy" id="1352"/>
    <lineage>
        <taxon>Bacteria</taxon>
        <taxon>Bacillati</taxon>
        <taxon>Bacillota</taxon>
        <taxon>Bacilli</taxon>
        <taxon>Lactobacillales</taxon>
        <taxon>Enterococcaceae</taxon>
        <taxon>Enterococcus</taxon>
    </lineage>
</organism>
<reference evidence="1 2" key="1">
    <citation type="submission" date="2015-06" db="EMBL/GenBank/DDBJ databases">
        <title>The Genome Sequence of Enterococcus faecium 131EA1.</title>
        <authorList>
            <consortium name="The Broad Institute Genomics Platform"/>
            <consortium name="The Broad Institute Genome Sequencing Center for Infectious Disease"/>
            <person name="Earl A.M."/>
            <person name="Van Tyne D."/>
            <person name="Lebreton F."/>
            <person name="Saavedra J.T."/>
            <person name="Gilmore M.S."/>
            <person name="Manson Mcguire A."/>
            <person name="Clock S."/>
            <person name="Crupain M."/>
            <person name="Rangan U."/>
            <person name="Young S."/>
            <person name="Abouelleil A."/>
            <person name="Cao P."/>
            <person name="Chapman S.B."/>
            <person name="Griggs A."/>
            <person name="Priest M."/>
            <person name="Shea T."/>
            <person name="Wortman J."/>
            <person name="Nusbaum C."/>
            <person name="Birren B."/>
        </authorList>
    </citation>
    <scope>NUCLEOTIDE SEQUENCE [LARGE SCALE GENOMIC DNA]</scope>
    <source>
        <strain evidence="1 2">131EA1</strain>
    </source>
</reference>
<dbReference type="EMBL" id="LEQJ01000027">
    <property type="protein sequence ID" value="RBS25085.1"/>
    <property type="molecule type" value="Genomic_DNA"/>
</dbReference>
<protein>
    <submittedName>
        <fullName evidence="1">Uncharacterized protein</fullName>
    </submittedName>
</protein>
<name>A0A3F3NIU7_ENTFC</name>
<proteinExistence type="predicted"/>
<dbReference type="AlphaFoldDB" id="A0A3F3NIU7"/>
<sequence length="187" mass="20929">MNNNFREELHNQLTAGGLNEISIAAIMEHSGTLEGISKHGGNVPTVSDFQEAELKAFRESTPLTLTINELVESHKKDFQALSNVRQEALLEKIAEKVAPPENKYQERMGELQQALDNELASGSVERATELYNELENLSEIGELPSYEKPTPQLPSDQDIARMSVSQVSKLLHDFPEHSRHILDIIND</sequence>
<evidence type="ECO:0000313" key="2">
    <source>
        <dbReference type="Proteomes" id="UP000253144"/>
    </source>
</evidence>